<accession>A0A9W6T1P2</accession>
<feature type="transmembrane region" description="Helical" evidence="11">
    <location>
        <begin position="7"/>
        <end position="27"/>
    </location>
</feature>
<evidence type="ECO:0000256" key="11">
    <source>
        <dbReference type="RuleBase" id="RU367026"/>
    </source>
</evidence>
<feature type="transmembrane region" description="Helical" evidence="11">
    <location>
        <begin position="47"/>
        <end position="66"/>
    </location>
</feature>
<evidence type="ECO:0000256" key="10">
    <source>
        <dbReference type="ARBA" id="ARBA00023136"/>
    </source>
</evidence>
<keyword evidence="8 11" id="KW-1133">Transmembrane helix</keyword>
<evidence type="ECO:0000256" key="6">
    <source>
        <dbReference type="ARBA" id="ARBA00022892"/>
    </source>
</evidence>
<dbReference type="GO" id="GO:0005789">
    <property type="term" value="C:endoplasmic reticulum membrane"/>
    <property type="evidence" value="ECO:0007669"/>
    <property type="project" value="UniProtKB-SubCell"/>
</dbReference>
<proteinExistence type="inferred from homology"/>
<feature type="domain" description="BAP29/BAP31 transmembrane" evidence="12">
    <location>
        <begin position="114"/>
        <end position="155"/>
    </location>
</feature>
<dbReference type="InterPro" id="IPR040463">
    <property type="entry name" value="BAP29/BAP31_N"/>
</dbReference>
<keyword evidence="15" id="KW-1185">Reference proteome</keyword>
<keyword evidence="10 11" id="KW-0472">Membrane</keyword>
<evidence type="ECO:0000256" key="3">
    <source>
        <dbReference type="ARBA" id="ARBA00022448"/>
    </source>
</evidence>
<keyword evidence="6 11" id="KW-0931">ER-Golgi transport</keyword>
<keyword evidence="5 11" id="KW-0256">Endoplasmic reticulum</keyword>
<evidence type="ECO:0000256" key="4">
    <source>
        <dbReference type="ARBA" id="ARBA00022692"/>
    </source>
</evidence>
<protein>
    <recommendedName>
        <fullName evidence="11">Endoplasmic reticulum transmembrane protein</fullName>
    </recommendedName>
</protein>
<dbReference type="Pfam" id="PF18035">
    <property type="entry name" value="Bap31_Bap29_C"/>
    <property type="match status" value="1"/>
</dbReference>
<evidence type="ECO:0000256" key="1">
    <source>
        <dbReference type="ARBA" id="ARBA00004477"/>
    </source>
</evidence>
<evidence type="ECO:0000256" key="7">
    <source>
        <dbReference type="ARBA" id="ARBA00022927"/>
    </source>
</evidence>
<feature type="domain" description="Bap31/Bap29 cytoplasmic coiled-coil" evidence="13">
    <location>
        <begin position="181"/>
        <end position="230"/>
    </location>
</feature>
<evidence type="ECO:0000259" key="13">
    <source>
        <dbReference type="Pfam" id="PF18035"/>
    </source>
</evidence>
<dbReference type="InterPro" id="IPR008417">
    <property type="entry name" value="BAP29/BAP31"/>
</dbReference>
<comment type="caution">
    <text evidence="14">The sequence shown here is derived from an EMBL/GenBank/DDBJ whole genome shotgun (WGS) entry which is preliminary data.</text>
</comment>
<dbReference type="PANTHER" id="PTHR12701:SF19">
    <property type="entry name" value="ENDOPLASMIC RETICULUM TRANSMEMBRANE PROTEIN 1-RELATED"/>
    <property type="match status" value="1"/>
</dbReference>
<keyword evidence="7 11" id="KW-0653">Protein transport</keyword>
<dbReference type="Proteomes" id="UP001165120">
    <property type="component" value="Unassembled WGS sequence"/>
</dbReference>
<evidence type="ECO:0000256" key="9">
    <source>
        <dbReference type="ARBA" id="ARBA00023054"/>
    </source>
</evidence>
<keyword evidence="3 11" id="KW-0813">Transport</keyword>
<dbReference type="PANTHER" id="PTHR12701">
    <property type="entry name" value="BCR-ASSOCIATED PROTEIN, BAP"/>
    <property type="match status" value="1"/>
</dbReference>
<feature type="domain" description="BAP29/BAP31 transmembrane" evidence="12">
    <location>
        <begin position="1"/>
        <end position="67"/>
    </location>
</feature>
<name>A0A9W6T1P2_CANBO</name>
<keyword evidence="4 11" id="KW-0812">Transmembrane</keyword>
<dbReference type="EMBL" id="BSXN01001074">
    <property type="protein sequence ID" value="GME71449.1"/>
    <property type="molecule type" value="Genomic_DNA"/>
</dbReference>
<reference evidence="14" key="1">
    <citation type="submission" date="2023-04" db="EMBL/GenBank/DDBJ databases">
        <title>Candida boidinii NBRC 10035.</title>
        <authorList>
            <person name="Ichikawa N."/>
            <person name="Sato H."/>
            <person name="Tonouchi N."/>
        </authorList>
    </citation>
    <scope>NUCLEOTIDE SEQUENCE</scope>
    <source>
        <strain evidence="14">NBRC 10035</strain>
    </source>
</reference>
<dbReference type="Pfam" id="PF05529">
    <property type="entry name" value="Bap31"/>
    <property type="match status" value="2"/>
</dbReference>
<evidence type="ECO:0000313" key="15">
    <source>
        <dbReference type="Proteomes" id="UP001165120"/>
    </source>
</evidence>
<organism evidence="14 15">
    <name type="scientific">Candida boidinii</name>
    <name type="common">Yeast</name>
    <dbReference type="NCBI Taxonomy" id="5477"/>
    <lineage>
        <taxon>Eukaryota</taxon>
        <taxon>Fungi</taxon>
        <taxon>Dikarya</taxon>
        <taxon>Ascomycota</taxon>
        <taxon>Saccharomycotina</taxon>
        <taxon>Pichiomycetes</taxon>
        <taxon>Pichiales</taxon>
        <taxon>Pichiaceae</taxon>
        <taxon>Ogataea</taxon>
        <taxon>Ogataea/Candida clade</taxon>
    </lineage>
</organism>
<dbReference type="InterPro" id="IPR041672">
    <property type="entry name" value="Bap31/Bap29_C"/>
</dbReference>
<evidence type="ECO:0000256" key="2">
    <source>
        <dbReference type="ARBA" id="ARBA00007956"/>
    </source>
</evidence>
<dbReference type="AlphaFoldDB" id="A0A9W6T1P2"/>
<comment type="similarity">
    <text evidence="2 11">Belongs to the BCAP29/BCAP31 family.</text>
</comment>
<dbReference type="GO" id="GO:0006886">
    <property type="term" value="P:intracellular protein transport"/>
    <property type="evidence" value="ECO:0007669"/>
    <property type="project" value="UniProtKB-UniRule"/>
</dbReference>
<evidence type="ECO:0000256" key="8">
    <source>
        <dbReference type="ARBA" id="ARBA00022989"/>
    </source>
</evidence>
<comment type="subcellular location">
    <subcellularLocation>
        <location evidence="1 11">Endoplasmic reticulum membrane</location>
        <topology evidence="1 11">Multi-pass membrane protein</topology>
    </subcellularLocation>
</comment>
<sequence>MSIQMTLIFGTLVFEMAILTIFVLPLPHKVQDKFVLIFYKLYENQNVKIGTGFFLSLISIIFFDALRISIPSIPSDDSIDLLSTNNFGETGLFSGDKNAGTGVQANNNYIINPWEARSKKFHAQRNLYITGAVLFFAASIFTIVMLLKNTVKNKEILITIKKGQDEKGDVKRDPNELTLTEFELLKEELKKKETDAVILRKQYEGLSKSYDLAADKANLESGSINDKKSD</sequence>
<dbReference type="GO" id="GO:0006888">
    <property type="term" value="P:endoplasmic reticulum to Golgi vesicle-mediated transport"/>
    <property type="evidence" value="ECO:0007669"/>
    <property type="project" value="UniProtKB-UniRule"/>
</dbReference>
<comment type="function">
    <text evidence="11">May play a role in anterograde transport of membrane proteins from the endoplasmic reticulum to the Golgi.</text>
</comment>
<evidence type="ECO:0000313" key="14">
    <source>
        <dbReference type="EMBL" id="GME71449.1"/>
    </source>
</evidence>
<dbReference type="GO" id="GO:0070973">
    <property type="term" value="P:protein localization to endoplasmic reticulum exit site"/>
    <property type="evidence" value="ECO:0007669"/>
    <property type="project" value="UniProtKB-UniRule"/>
</dbReference>
<feature type="transmembrane region" description="Helical" evidence="11">
    <location>
        <begin position="127"/>
        <end position="147"/>
    </location>
</feature>
<keyword evidence="9" id="KW-0175">Coiled coil</keyword>
<evidence type="ECO:0000256" key="5">
    <source>
        <dbReference type="ARBA" id="ARBA00022824"/>
    </source>
</evidence>
<evidence type="ECO:0000259" key="12">
    <source>
        <dbReference type="Pfam" id="PF05529"/>
    </source>
</evidence>
<dbReference type="Gene3D" id="1.20.5.110">
    <property type="match status" value="1"/>
</dbReference>
<gene>
    <name evidence="14" type="ORF">Cboi02_000321700</name>
</gene>